<dbReference type="Gene3D" id="3.40.50.720">
    <property type="entry name" value="NAD(P)-binding Rossmann-like Domain"/>
    <property type="match status" value="1"/>
</dbReference>
<evidence type="ECO:0000259" key="1">
    <source>
        <dbReference type="Pfam" id="PF13460"/>
    </source>
</evidence>
<organism evidence="2 3">
    <name type="scientific">Arthrobacter stackebrandtii</name>
    <dbReference type="NCBI Taxonomy" id="272161"/>
    <lineage>
        <taxon>Bacteria</taxon>
        <taxon>Bacillati</taxon>
        <taxon>Actinomycetota</taxon>
        <taxon>Actinomycetes</taxon>
        <taxon>Micrococcales</taxon>
        <taxon>Micrococcaceae</taxon>
        <taxon>Arthrobacter</taxon>
    </lineage>
</organism>
<dbReference type="SUPFAM" id="SSF51735">
    <property type="entry name" value="NAD(P)-binding Rossmann-fold domains"/>
    <property type="match status" value="1"/>
</dbReference>
<comment type="caution">
    <text evidence="2">The sequence shown here is derived from an EMBL/GenBank/DDBJ whole genome shotgun (WGS) entry which is preliminary data.</text>
</comment>
<dbReference type="InterPro" id="IPR036291">
    <property type="entry name" value="NAD(P)-bd_dom_sf"/>
</dbReference>
<evidence type="ECO:0000313" key="2">
    <source>
        <dbReference type="EMBL" id="MBP2414503.1"/>
    </source>
</evidence>
<sequence>MELPILLTGGTGTLGRELLPRLLGAGRTVRVLSRTAGAGWAGGSTGVEPVIGDLSTGEGLDAAVAGIETVIHAAGSAKGDAAKAARMVDALQRAGTARHLLYISVVGADTTPFEGRIDRATLGYFEEKRQGELAVSGAGIPWTILRATQFHDFIAAFADTGMKLPVMPSFAVFRYQPVDVRDVAERLVELALGKPAGMVPAIGGPEVFPMEELLKGYLRAVGRRRLVLPVHIPGKAAKAQRNGANLACDRAVGVRTWAGFLAEKRAGAREPGSAGARGRTGTA</sequence>
<proteinExistence type="predicted"/>
<accession>A0ABS4Z0D0</accession>
<dbReference type="EMBL" id="JAGIOI010000001">
    <property type="protein sequence ID" value="MBP2414503.1"/>
    <property type="molecule type" value="Genomic_DNA"/>
</dbReference>
<protein>
    <submittedName>
        <fullName evidence="2">Uncharacterized protein YbjT (DUF2867 family)</fullName>
    </submittedName>
</protein>
<reference evidence="2 3" key="1">
    <citation type="submission" date="2021-03" db="EMBL/GenBank/DDBJ databases">
        <title>Sequencing the genomes of 1000 actinobacteria strains.</title>
        <authorList>
            <person name="Klenk H.-P."/>
        </authorList>
    </citation>
    <scope>NUCLEOTIDE SEQUENCE [LARGE SCALE GENOMIC DNA]</scope>
    <source>
        <strain evidence="2 3">DSM 16005</strain>
    </source>
</reference>
<dbReference type="RefSeq" id="WP_209682447.1">
    <property type="nucleotide sequence ID" value="NZ_JAGIOI010000001.1"/>
</dbReference>
<evidence type="ECO:0000313" key="3">
    <source>
        <dbReference type="Proteomes" id="UP000711614"/>
    </source>
</evidence>
<dbReference type="Pfam" id="PF13460">
    <property type="entry name" value="NAD_binding_10"/>
    <property type="match status" value="1"/>
</dbReference>
<dbReference type="PANTHER" id="PTHR12126:SF11">
    <property type="entry name" value="NADH DEHYDROGENASE [UBIQUINONE] 1 ALPHA SUBCOMPLEX SUBUNIT 9, MITOCHONDRIAL"/>
    <property type="match status" value="1"/>
</dbReference>
<dbReference type="Proteomes" id="UP000711614">
    <property type="component" value="Unassembled WGS sequence"/>
</dbReference>
<dbReference type="InterPro" id="IPR051207">
    <property type="entry name" value="ComplexI_NDUFA9_subunit"/>
</dbReference>
<feature type="domain" description="NAD(P)-binding" evidence="1">
    <location>
        <begin position="9"/>
        <end position="190"/>
    </location>
</feature>
<name>A0ABS4Z0D0_9MICC</name>
<dbReference type="InterPro" id="IPR016040">
    <property type="entry name" value="NAD(P)-bd_dom"/>
</dbReference>
<keyword evidence="3" id="KW-1185">Reference proteome</keyword>
<gene>
    <name evidence="2" type="ORF">JOF48_003302</name>
</gene>
<dbReference type="PANTHER" id="PTHR12126">
    <property type="entry name" value="NADH-UBIQUINONE OXIDOREDUCTASE 39 KDA SUBUNIT-RELATED"/>
    <property type="match status" value="1"/>
</dbReference>